<dbReference type="RefSeq" id="WP_094251273.1">
    <property type="nucleotide sequence ID" value="NZ_JBHLXL010000001.1"/>
</dbReference>
<evidence type="ECO:0000313" key="2">
    <source>
        <dbReference type="Proteomes" id="UP000215059"/>
    </source>
</evidence>
<dbReference type="EMBL" id="NOII01000001">
    <property type="protein sequence ID" value="OYD59312.1"/>
    <property type="molecule type" value="Genomic_DNA"/>
</dbReference>
<comment type="caution">
    <text evidence="1">The sequence shown here is derived from an EMBL/GenBank/DDBJ whole genome shotgun (WGS) entry which is preliminary data.</text>
</comment>
<accession>A0A235FDN2</accession>
<dbReference type="InterPro" id="IPR016935">
    <property type="entry name" value="Opine_metallophore_DH"/>
</dbReference>
<dbReference type="OrthoDB" id="3652431at2"/>
<evidence type="ECO:0000313" key="1">
    <source>
        <dbReference type="EMBL" id="OYD59312.1"/>
    </source>
</evidence>
<sequence>MSKHHVFGNTLLAGAGPAAIQIAVHLSKGWSTKLALYNRHGSHASRMAEELHHSQNIVKLTVQGDHDRRLSGSAVIERLYDNPKDIDDIWETLILCTPCDQYHDVLKKLGAADWQKLRTVILISPNIGSNDLVRHCLRNPEVISFSSYYGATKLTNSESVISAYTKALKKRIYIGSSNEMSKMVPNVQRFLKSFNVEGIAVRDPVTAECKNITTYVHPPLFLNDFSLNEILRPVSAHQKFMYKLYPEGPITQYTIRSMVRLWKEISSLVEHLGAEPVNLLQFLNDDNYPVPEESLSRDDIERFKEFNEVKQEYLLYIRYSSILIDPFSAPDERGRYFEFSAVPYRKIGKNELGQWTVPRIPHEDYRKLKVIYGLAQKAGLSMPESTALLQGYERHIHDFAKHYGKHKVSLEIFKDTWSHDIEAIASERMCNT</sequence>
<gene>
    <name evidence="1" type="ORF">CGZ90_05315</name>
</gene>
<evidence type="ECO:0008006" key="3">
    <source>
        <dbReference type="Google" id="ProtNLM"/>
    </source>
</evidence>
<proteinExistence type="predicted"/>
<dbReference type="AlphaFoldDB" id="A0A235FDN2"/>
<dbReference type="Proteomes" id="UP000215059">
    <property type="component" value="Unassembled WGS sequence"/>
</dbReference>
<dbReference type="Pfam" id="PF10100">
    <property type="entry name" value="Staph_opine_DH"/>
    <property type="match status" value="1"/>
</dbReference>
<keyword evidence="2" id="KW-1185">Reference proteome</keyword>
<protein>
    <recommendedName>
        <fullName evidence="3">DUF2338 domain-containing protein</fullName>
    </recommendedName>
</protein>
<organism evidence="1 2">
    <name type="scientific">Fictibacillus aquaticus</name>
    <dbReference type="NCBI Taxonomy" id="2021314"/>
    <lineage>
        <taxon>Bacteria</taxon>
        <taxon>Bacillati</taxon>
        <taxon>Bacillota</taxon>
        <taxon>Bacilli</taxon>
        <taxon>Bacillales</taxon>
        <taxon>Fictibacillaceae</taxon>
        <taxon>Fictibacillus</taxon>
    </lineage>
</organism>
<name>A0A235FDN2_9BACL</name>
<reference evidence="1 2" key="1">
    <citation type="submission" date="2017-07" db="EMBL/GenBank/DDBJ databases">
        <title>Fictibacillus sp. nov. GDSW-R2A3 Genome sequencing and assembly.</title>
        <authorList>
            <person name="Mayilraj S."/>
        </authorList>
    </citation>
    <scope>NUCLEOTIDE SEQUENCE [LARGE SCALE GENOMIC DNA]</scope>
    <source>
        <strain evidence="1 2">GDSW-R2A3</strain>
    </source>
</reference>